<proteinExistence type="inferred from homology"/>
<accession>A0ABV8GN37</accession>
<keyword evidence="7" id="KW-1185">Reference proteome</keyword>
<dbReference type="Proteomes" id="UP001595851">
    <property type="component" value="Unassembled WGS sequence"/>
</dbReference>
<evidence type="ECO:0000256" key="2">
    <source>
        <dbReference type="ARBA" id="ARBA00022729"/>
    </source>
</evidence>
<dbReference type="PANTHER" id="PTHR43248">
    <property type="entry name" value="2-SUCCINYL-6-HYDROXY-2,4-CYCLOHEXADIENE-1-CARBOXYLATE SYNTHASE"/>
    <property type="match status" value="1"/>
</dbReference>
<dbReference type="InterPro" id="IPR029058">
    <property type="entry name" value="AB_hydrolase_fold"/>
</dbReference>
<reference evidence="7" key="1">
    <citation type="journal article" date="2019" name="Int. J. Syst. Evol. Microbiol.">
        <title>The Global Catalogue of Microorganisms (GCM) 10K type strain sequencing project: providing services to taxonomists for standard genome sequencing and annotation.</title>
        <authorList>
            <consortium name="The Broad Institute Genomics Platform"/>
            <consortium name="The Broad Institute Genome Sequencing Center for Infectious Disease"/>
            <person name="Wu L."/>
            <person name="Ma J."/>
        </authorList>
    </citation>
    <scope>NUCLEOTIDE SEQUENCE [LARGE SCALE GENOMIC DNA]</scope>
    <source>
        <strain evidence="7">TBRC 1276</strain>
    </source>
</reference>
<dbReference type="InterPro" id="IPR051601">
    <property type="entry name" value="Serine_prot/Carboxylest_S33"/>
</dbReference>
<dbReference type="RefSeq" id="WP_379534163.1">
    <property type="nucleotide sequence ID" value="NZ_JBHSBI010000033.1"/>
</dbReference>
<dbReference type="Gene3D" id="3.40.50.1820">
    <property type="entry name" value="alpha/beta hydrolase"/>
    <property type="match status" value="1"/>
</dbReference>
<protein>
    <submittedName>
        <fullName evidence="6">Alpha/beta hydrolase</fullName>
    </submittedName>
</protein>
<dbReference type="GO" id="GO:0016787">
    <property type="term" value="F:hydrolase activity"/>
    <property type="evidence" value="ECO:0007669"/>
    <property type="project" value="UniProtKB-KW"/>
</dbReference>
<evidence type="ECO:0000313" key="6">
    <source>
        <dbReference type="EMBL" id="MFC4014318.1"/>
    </source>
</evidence>
<feature type="chain" id="PRO_5047067288" evidence="4">
    <location>
        <begin position="25"/>
        <end position="517"/>
    </location>
</feature>
<keyword evidence="3 6" id="KW-0378">Hydrolase</keyword>
<evidence type="ECO:0000259" key="5">
    <source>
        <dbReference type="Pfam" id="PF00561"/>
    </source>
</evidence>
<evidence type="ECO:0000313" key="7">
    <source>
        <dbReference type="Proteomes" id="UP001595851"/>
    </source>
</evidence>
<dbReference type="InterPro" id="IPR000073">
    <property type="entry name" value="AB_hydrolase_1"/>
</dbReference>
<feature type="signal peptide" evidence="4">
    <location>
        <begin position="1"/>
        <end position="24"/>
    </location>
</feature>
<organism evidence="6 7">
    <name type="scientific">Nonomuraea purpurea</name>
    <dbReference type="NCBI Taxonomy" id="1849276"/>
    <lineage>
        <taxon>Bacteria</taxon>
        <taxon>Bacillati</taxon>
        <taxon>Actinomycetota</taxon>
        <taxon>Actinomycetes</taxon>
        <taxon>Streptosporangiales</taxon>
        <taxon>Streptosporangiaceae</taxon>
        <taxon>Nonomuraea</taxon>
    </lineage>
</organism>
<comment type="similarity">
    <text evidence="1">Belongs to the peptidase S33 family.</text>
</comment>
<sequence length="517" mass="54748">MSYRKTPAVVVGAVALTLLLGACAGGQADAAQAGRQPAWPGTGLDGFYGQKPAFKPCDPQLPPGVPAVKAECARLKVPLDYRDPKGRQAEIALLRVPARGKDPIGSLVLNPGGPGFPGTGHAALTAAVWAASPVTERFDLVGFDPRGVGASTPALDCYTDAERDRGAKFSSIPAGIDDWTRKETRRLVEQCAERSGGKQVLAHVGTRDAARDMDVLRQALGDDKLTYAGTSYGTRLGAVYAEMFPKKVRALVLDGAMDPLKGTHERRVQQATGMQGSFERMAASCATKQDCPLGTDPGRATKVFQKLLRPLIDKPARTSDGRGLTFEQAVEGVTAAMYSKASWPTAIAGMAELEAGKGDTLLKLRDGYHGRTADGLYPGSLEATLAINCLDEERHTPKQESALNRAWYEAAPFSDPGRPFKQARDGCEQWPVKPTLGYPYATGIEGLPDTLTVSVTGDPITPHEGGINLAKTLGGSLLTVEGEQHGALLTTNACINKAVATYLIDLKSPAEGARCKL</sequence>
<evidence type="ECO:0000256" key="1">
    <source>
        <dbReference type="ARBA" id="ARBA00010088"/>
    </source>
</evidence>
<dbReference type="PROSITE" id="PS51257">
    <property type="entry name" value="PROKAR_LIPOPROTEIN"/>
    <property type="match status" value="1"/>
</dbReference>
<evidence type="ECO:0000256" key="4">
    <source>
        <dbReference type="SAM" id="SignalP"/>
    </source>
</evidence>
<evidence type="ECO:0000256" key="3">
    <source>
        <dbReference type="ARBA" id="ARBA00022801"/>
    </source>
</evidence>
<gene>
    <name evidence="6" type="ORF">ACFOY2_44335</name>
</gene>
<keyword evidence="2 4" id="KW-0732">Signal</keyword>
<dbReference type="SUPFAM" id="SSF53474">
    <property type="entry name" value="alpha/beta-Hydrolases"/>
    <property type="match status" value="1"/>
</dbReference>
<dbReference type="EMBL" id="JBHSBI010000033">
    <property type="protein sequence ID" value="MFC4014318.1"/>
    <property type="molecule type" value="Genomic_DNA"/>
</dbReference>
<dbReference type="PANTHER" id="PTHR43248:SF29">
    <property type="entry name" value="TRIPEPTIDYL AMINOPEPTIDASE"/>
    <property type="match status" value="1"/>
</dbReference>
<feature type="domain" description="AB hydrolase-1" evidence="5">
    <location>
        <begin position="107"/>
        <end position="487"/>
    </location>
</feature>
<comment type="caution">
    <text evidence="6">The sequence shown here is derived from an EMBL/GenBank/DDBJ whole genome shotgun (WGS) entry which is preliminary data.</text>
</comment>
<name>A0ABV8GN37_9ACTN</name>
<dbReference type="Pfam" id="PF00561">
    <property type="entry name" value="Abhydrolase_1"/>
    <property type="match status" value="1"/>
</dbReference>